<protein>
    <submittedName>
        <fullName evidence="5">Beta-ketoacyl-[acyl-carrier-protein] synthase family protein</fullName>
    </submittedName>
</protein>
<dbReference type="InterPro" id="IPR020841">
    <property type="entry name" value="PKS_Beta-ketoAc_synthase_dom"/>
</dbReference>
<dbReference type="SMART" id="SM00825">
    <property type="entry name" value="PKS_KS"/>
    <property type="match status" value="1"/>
</dbReference>
<gene>
    <name evidence="5" type="ORF">E0485_11985</name>
</gene>
<dbReference type="Proteomes" id="UP000295418">
    <property type="component" value="Unassembled WGS sequence"/>
</dbReference>
<dbReference type="GO" id="GO:0005829">
    <property type="term" value="C:cytosol"/>
    <property type="evidence" value="ECO:0007669"/>
    <property type="project" value="TreeGrafter"/>
</dbReference>
<keyword evidence="6" id="KW-1185">Reference proteome</keyword>
<evidence type="ECO:0000259" key="4">
    <source>
        <dbReference type="PROSITE" id="PS52004"/>
    </source>
</evidence>
<evidence type="ECO:0000313" key="6">
    <source>
        <dbReference type="Proteomes" id="UP000295418"/>
    </source>
</evidence>
<feature type="domain" description="Ketosynthase family 3 (KS3)" evidence="4">
    <location>
        <begin position="1"/>
        <end position="390"/>
    </location>
</feature>
<dbReference type="EMBL" id="SKFG01000010">
    <property type="protein sequence ID" value="TCZ77174.1"/>
    <property type="molecule type" value="Genomic_DNA"/>
</dbReference>
<dbReference type="PANTHER" id="PTHR11712">
    <property type="entry name" value="POLYKETIDE SYNTHASE-RELATED"/>
    <property type="match status" value="1"/>
</dbReference>
<sequence length="402" mass="43565">MKKRAVITGVGIICGLANNSSEFEKKIFLNNTGIDNISLFDASRMRSQKASEVKQEIAKEDDVERLEQFAKIALNEAIEDSGVFKRQTRIENKRISLSFATSLAGNEKVMDRLNVVGEQRKPLISHCPNFLNRIKNIAKINTFSFVTTTACASGSGAAGLAYEIIANDLSDIVILGGSDSLTQFASTGFHSLKSLSSSICKPFDVDRNGINIGEGAAFLIVEEYEHAKDRGAYIYGELVGYGICNDAYHMTSPHPEACGAIRSMKMALKDFEEKIDYVNAHGTATPINDQVEMKAIENVLGNQDGDVFVSSNKSMVGHCLGAAGAIELVASVLAIKHNMVPLNYNLVNPISSDESKLKIVREENKKAEVNTVLSNSFAFGGNTASIVVKRIEASINNELGVI</sequence>
<dbReference type="AlphaFoldDB" id="A0A4R4EBB8"/>
<dbReference type="Pfam" id="PF00109">
    <property type="entry name" value="ketoacyl-synt"/>
    <property type="match status" value="1"/>
</dbReference>
<dbReference type="InterPro" id="IPR014031">
    <property type="entry name" value="Ketoacyl_synth_C"/>
</dbReference>
<dbReference type="OrthoDB" id="9808669at2"/>
<evidence type="ECO:0000256" key="3">
    <source>
        <dbReference type="RuleBase" id="RU003694"/>
    </source>
</evidence>
<keyword evidence="2 3" id="KW-0808">Transferase</keyword>
<organism evidence="5 6">
    <name type="scientific">Paenibacillus albiflavus</name>
    <dbReference type="NCBI Taxonomy" id="2545760"/>
    <lineage>
        <taxon>Bacteria</taxon>
        <taxon>Bacillati</taxon>
        <taxon>Bacillota</taxon>
        <taxon>Bacilli</taxon>
        <taxon>Bacillales</taxon>
        <taxon>Paenibacillaceae</taxon>
        <taxon>Paenibacillus</taxon>
    </lineage>
</organism>
<dbReference type="SUPFAM" id="SSF53901">
    <property type="entry name" value="Thiolase-like"/>
    <property type="match status" value="2"/>
</dbReference>
<dbReference type="InterPro" id="IPR000794">
    <property type="entry name" value="Beta-ketoacyl_synthase"/>
</dbReference>
<reference evidence="5 6" key="1">
    <citation type="submission" date="2019-03" db="EMBL/GenBank/DDBJ databases">
        <authorList>
            <person name="Kim M.K.M."/>
        </authorList>
    </citation>
    <scope>NUCLEOTIDE SEQUENCE [LARGE SCALE GENOMIC DNA]</scope>
    <source>
        <strain evidence="5 6">18JY21-1</strain>
    </source>
</reference>
<dbReference type="GO" id="GO:0004315">
    <property type="term" value="F:3-oxoacyl-[acyl-carrier-protein] synthase activity"/>
    <property type="evidence" value="ECO:0007669"/>
    <property type="project" value="TreeGrafter"/>
</dbReference>
<dbReference type="PANTHER" id="PTHR11712:SF336">
    <property type="entry name" value="3-OXOACYL-[ACYL-CARRIER-PROTEIN] SYNTHASE, MITOCHONDRIAL"/>
    <property type="match status" value="1"/>
</dbReference>
<evidence type="ECO:0000313" key="5">
    <source>
        <dbReference type="EMBL" id="TCZ77174.1"/>
    </source>
</evidence>
<dbReference type="InterPro" id="IPR014030">
    <property type="entry name" value="Ketoacyl_synth_N"/>
</dbReference>
<dbReference type="CDD" id="cd00834">
    <property type="entry name" value="KAS_I_II"/>
    <property type="match status" value="1"/>
</dbReference>
<comment type="caution">
    <text evidence="5">The sequence shown here is derived from an EMBL/GenBank/DDBJ whole genome shotgun (WGS) entry which is preliminary data.</text>
</comment>
<evidence type="ECO:0000256" key="2">
    <source>
        <dbReference type="ARBA" id="ARBA00022679"/>
    </source>
</evidence>
<dbReference type="Pfam" id="PF02801">
    <property type="entry name" value="Ketoacyl-synt_C"/>
    <property type="match status" value="1"/>
</dbReference>
<dbReference type="Gene3D" id="3.40.47.10">
    <property type="match status" value="1"/>
</dbReference>
<comment type="similarity">
    <text evidence="1 3">Belongs to the thiolase-like superfamily. Beta-ketoacyl-ACP synthases family.</text>
</comment>
<proteinExistence type="inferred from homology"/>
<dbReference type="PROSITE" id="PS52004">
    <property type="entry name" value="KS3_2"/>
    <property type="match status" value="1"/>
</dbReference>
<dbReference type="InterPro" id="IPR016039">
    <property type="entry name" value="Thiolase-like"/>
</dbReference>
<dbReference type="RefSeq" id="WP_132418275.1">
    <property type="nucleotide sequence ID" value="NZ_SKFG01000010.1"/>
</dbReference>
<dbReference type="GO" id="GO:0006633">
    <property type="term" value="P:fatty acid biosynthetic process"/>
    <property type="evidence" value="ECO:0007669"/>
    <property type="project" value="TreeGrafter"/>
</dbReference>
<accession>A0A4R4EBB8</accession>
<name>A0A4R4EBB8_9BACL</name>
<evidence type="ECO:0000256" key="1">
    <source>
        <dbReference type="ARBA" id="ARBA00008467"/>
    </source>
</evidence>